<organism evidence="1">
    <name type="scientific">Lotharella globosa</name>
    <dbReference type="NCBI Taxonomy" id="91324"/>
    <lineage>
        <taxon>Eukaryota</taxon>
        <taxon>Sar</taxon>
        <taxon>Rhizaria</taxon>
        <taxon>Cercozoa</taxon>
        <taxon>Chlorarachniophyceae</taxon>
        <taxon>Lotharella</taxon>
    </lineage>
</organism>
<dbReference type="EMBL" id="HBIV01013788">
    <property type="protein sequence ID" value="CAE0658554.1"/>
    <property type="molecule type" value="Transcribed_RNA"/>
</dbReference>
<evidence type="ECO:0008006" key="2">
    <source>
        <dbReference type="Google" id="ProtNLM"/>
    </source>
</evidence>
<gene>
    <name evidence="1" type="ORF">LGLO00237_LOCUS10126</name>
</gene>
<sequence length="561" mass="63076">MCVCVCECMCVCVSSSSERHVSPSSERHVSCVGLDLPSRPGNPPHHTLCLSLPYKARKKKKRISQKLTLMIRITSDDPEYTVLMDSVTKLINDPGVLDKEVGDVFKPQMAAELLEMMQQQGWQGTDEALHLYETDYKHRRVISGFLKDKNIGSKRLVSMPDRITNTINLANGAIAYRPTVVSCYDRKWDGLDDWWQQWKQFMFTSKITVDQDQGPVSVASLLVPINRFKYPALTEEEGKISIPLQTVVIGIFDATLAYMLQEVAGATWQDLRAKMCAGLNLRKVPRTIDILADTYKDRDVLFVQEASSAFVLRAKRDSRIGDRYFVLAPAKMDSRRDQNSLILLRKQAFKVASATELTALVEEQLKGKGAPVSDGDIFAIRVDDVFGREYVLASFHGDTNGLATMPVTLALHEVMRKTFPNVRLIFGLDANTYNKGSEKKQGVTEFHASFTANGMKSCWGHSVPLGNVTTFNARTYLQPQLNKAIPAAQRGVKGDRNPKDFILFYKHHFHELATFKDNTGRRTYTENMVFPTLDFPSDHGILGTDLLILQDEVAHEDDDAQ</sequence>
<dbReference type="InterPro" id="IPR036691">
    <property type="entry name" value="Endo/exonu/phosph_ase_sf"/>
</dbReference>
<reference evidence="1" key="1">
    <citation type="submission" date="2021-01" db="EMBL/GenBank/DDBJ databases">
        <authorList>
            <person name="Corre E."/>
            <person name="Pelletier E."/>
            <person name="Niang G."/>
            <person name="Scheremetjew M."/>
            <person name="Finn R."/>
            <person name="Kale V."/>
            <person name="Holt S."/>
            <person name="Cochrane G."/>
            <person name="Meng A."/>
            <person name="Brown T."/>
            <person name="Cohen L."/>
        </authorList>
    </citation>
    <scope>NUCLEOTIDE SEQUENCE</scope>
    <source>
        <strain evidence="1">CCCM811</strain>
    </source>
</reference>
<proteinExistence type="predicted"/>
<dbReference type="SUPFAM" id="SSF56219">
    <property type="entry name" value="DNase I-like"/>
    <property type="match status" value="1"/>
</dbReference>
<protein>
    <recommendedName>
        <fullName evidence="2">Endonuclease/exonuclease/phosphatase domain-containing protein</fullName>
    </recommendedName>
</protein>
<dbReference type="AlphaFoldDB" id="A0A7S4DMH4"/>
<name>A0A7S4DMH4_9EUKA</name>
<evidence type="ECO:0000313" key="1">
    <source>
        <dbReference type="EMBL" id="CAE0658554.1"/>
    </source>
</evidence>
<accession>A0A7S4DMH4</accession>